<dbReference type="Proteomes" id="UP000235392">
    <property type="component" value="Unassembled WGS sequence"/>
</dbReference>
<feature type="compositionally biased region" description="Polar residues" evidence="1">
    <location>
        <begin position="43"/>
        <end position="66"/>
    </location>
</feature>
<protein>
    <submittedName>
        <fullName evidence="2">Uncharacterized protein</fullName>
    </submittedName>
</protein>
<dbReference type="EMBL" id="PGCI01000531">
    <property type="protein sequence ID" value="PLW25521.1"/>
    <property type="molecule type" value="Genomic_DNA"/>
</dbReference>
<sequence>MQDVDPQDDIVEIVNLARQLADRIGSTAEGSSTQDPAEPGQPPSTTDSGVPQPESSTSQAPASSELTDAAPAAVPPQRVTIMINGAEVDITDTGIDPAFLEALPDEMSRFSPGRLDPSSLSSPDPSGPLFPCGSPLSCSFLLCSISASSRNARMMSGSAPLNIFSALARPFSPASRGTIPYFLPSRGSWTWSLYRNNK</sequence>
<name>A0A2N5TJ54_9BASI</name>
<accession>A0A2N5TJ54</accession>
<comment type="caution">
    <text evidence="2">The sequence shown here is derived from an EMBL/GenBank/DDBJ whole genome shotgun (WGS) entry which is preliminary data.</text>
</comment>
<dbReference type="AlphaFoldDB" id="A0A2N5TJ54"/>
<evidence type="ECO:0000256" key="1">
    <source>
        <dbReference type="SAM" id="MobiDB-lite"/>
    </source>
</evidence>
<evidence type="ECO:0000313" key="2">
    <source>
        <dbReference type="EMBL" id="PLW25521.1"/>
    </source>
</evidence>
<proteinExistence type="predicted"/>
<organism evidence="2 3">
    <name type="scientific">Puccinia coronata f. sp. avenae</name>
    <dbReference type="NCBI Taxonomy" id="200324"/>
    <lineage>
        <taxon>Eukaryota</taxon>
        <taxon>Fungi</taxon>
        <taxon>Dikarya</taxon>
        <taxon>Basidiomycota</taxon>
        <taxon>Pucciniomycotina</taxon>
        <taxon>Pucciniomycetes</taxon>
        <taxon>Pucciniales</taxon>
        <taxon>Pucciniaceae</taxon>
        <taxon>Puccinia</taxon>
    </lineage>
</organism>
<reference evidence="2 3" key="1">
    <citation type="submission" date="2017-11" db="EMBL/GenBank/DDBJ databases">
        <title>De novo assembly and phasing of dikaryotic genomes from two isolates of Puccinia coronata f. sp. avenae, the causal agent of oat crown rust.</title>
        <authorList>
            <person name="Miller M.E."/>
            <person name="Zhang Y."/>
            <person name="Omidvar V."/>
            <person name="Sperschneider J."/>
            <person name="Schwessinger B."/>
            <person name="Raley C."/>
            <person name="Palmer J.M."/>
            <person name="Garnica D."/>
            <person name="Upadhyaya N."/>
            <person name="Rathjen J."/>
            <person name="Taylor J.M."/>
            <person name="Park R.F."/>
            <person name="Dodds P.N."/>
            <person name="Hirsch C.D."/>
            <person name="Kianian S.F."/>
            <person name="Figueroa M."/>
        </authorList>
    </citation>
    <scope>NUCLEOTIDE SEQUENCE [LARGE SCALE GENOMIC DNA]</scope>
    <source>
        <strain evidence="2">12SD80</strain>
    </source>
</reference>
<evidence type="ECO:0000313" key="3">
    <source>
        <dbReference type="Proteomes" id="UP000235392"/>
    </source>
</evidence>
<feature type="region of interest" description="Disordered" evidence="1">
    <location>
        <begin position="22"/>
        <end position="73"/>
    </location>
</feature>
<gene>
    <name evidence="2" type="ORF">PCASD_22781</name>
</gene>